<dbReference type="AlphaFoldDB" id="A0A9D9EG38"/>
<accession>A0A9D9EG38</accession>
<dbReference type="Proteomes" id="UP000823637">
    <property type="component" value="Unassembled WGS sequence"/>
</dbReference>
<sequence>MKPGLKYAISAAAVVLAMSACDNSPKDEYTEPEFKPYVERFFEYARQYGLGHVEDYGLHIEFADLTDGRAGQCFMGSRPVHIQIDRDYWYNSIAGISNSEDVREDLIFHEMGHGFLDRGHTNGVLDNNDWQSMMCGDELPHGRASNINYRGFRKEYYINELFNAPVDKPAWSTYVPDFTDLREQTVIRAYGEGNEGWYMPASPFSEIETKIENGSYVVSNLSTLPYIVPVGGKRDLPDIADGAYFEAKMRASGLNGDFAGIAVGKYGNDINMYFLRYDTEGMCIVGETSCSPFLEIYDESFSSETNVLGIRTRSDTVYLYHNGEFLYHFEMGNLTHTGDVFGLVVPPLSTVYVDYAEIRSEAAALRSAEEKPSRQAAPFTFEENSLPSLYSR</sequence>
<feature type="compositionally biased region" description="Polar residues" evidence="1">
    <location>
        <begin position="382"/>
        <end position="392"/>
    </location>
</feature>
<gene>
    <name evidence="2" type="ORF">IAC32_02820</name>
</gene>
<dbReference type="EMBL" id="JADIMR010000038">
    <property type="protein sequence ID" value="MBO8446662.1"/>
    <property type="molecule type" value="Genomic_DNA"/>
</dbReference>
<evidence type="ECO:0008006" key="4">
    <source>
        <dbReference type="Google" id="ProtNLM"/>
    </source>
</evidence>
<name>A0A9D9EG38_9BACT</name>
<reference evidence="2" key="1">
    <citation type="submission" date="2020-10" db="EMBL/GenBank/DDBJ databases">
        <authorList>
            <person name="Gilroy R."/>
        </authorList>
    </citation>
    <scope>NUCLEOTIDE SEQUENCE</scope>
    <source>
        <strain evidence="2">D3-1215</strain>
    </source>
</reference>
<dbReference type="PROSITE" id="PS51257">
    <property type="entry name" value="PROKAR_LIPOPROTEIN"/>
    <property type="match status" value="1"/>
</dbReference>
<evidence type="ECO:0000313" key="2">
    <source>
        <dbReference type="EMBL" id="MBO8446662.1"/>
    </source>
</evidence>
<protein>
    <recommendedName>
        <fullName evidence="4">Lipoprotein</fullName>
    </recommendedName>
</protein>
<comment type="caution">
    <text evidence="2">The sequence shown here is derived from an EMBL/GenBank/DDBJ whole genome shotgun (WGS) entry which is preliminary data.</text>
</comment>
<reference evidence="2" key="2">
    <citation type="journal article" date="2021" name="PeerJ">
        <title>Extensive microbial diversity within the chicken gut microbiome revealed by metagenomics and culture.</title>
        <authorList>
            <person name="Gilroy R."/>
            <person name="Ravi A."/>
            <person name="Getino M."/>
            <person name="Pursley I."/>
            <person name="Horton D.L."/>
            <person name="Alikhan N.F."/>
            <person name="Baker D."/>
            <person name="Gharbi K."/>
            <person name="Hall N."/>
            <person name="Watson M."/>
            <person name="Adriaenssens E.M."/>
            <person name="Foster-Nyarko E."/>
            <person name="Jarju S."/>
            <person name="Secka A."/>
            <person name="Antonio M."/>
            <person name="Oren A."/>
            <person name="Chaudhuri R.R."/>
            <person name="La Ragione R."/>
            <person name="Hildebrand F."/>
            <person name="Pallen M.J."/>
        </authorList>
    </citation>
    <scope>NUCLEOTIDE SEQUENCE</scope>
    <source>
        <strain evidence="2">D3-1215</strain>
    </source>
</reference>
<organism evidence="2 3">
    <name type="scientific">Candidatus Enterocola intestinipullorum</name>
    <dbReference type="NCBI Taxonomy" id="2840783"/>
    <lineage>
        <taxon>Bacteria</taxon>
        <taxon>Pseudomonadati</taxon>
        <taxon>Bacteroidota</taxon>
        <taxon>Bacteroidia</taxon>
        <taxon>Bacteroidales</taxon>
        <taxon>Candidatus Enterocola</taxon>
    </lineage>
</organism>
<evidence type="ECO:0000256" key="1">
    <source>
        <dbReference type="SAM" id="MobiDB-lite"/>
    </source>
</evidence>
<feature type="region of interest" description="Disordered" evidence="1">
    <location>
        <begin position="367"/>
        <end position="392"/>
    </location>
</feature>
<proteinExistence type="predicted"/>
<evidence type="ECO:0000313" key="3">
    <source>
        <dbReference type="Proteomes" id="UP000823637"/>
    </source>
</evidence>